<keyword evidence="2 9" id="KW-0813">Transport</keyword>
<dbReference type="GO" id="GO:0043952">
    <property type="term" value="P:protein transport by the Sec complex"/>
    <property type="evidence" value="ECO:0007669"/>
    <property type="project" value="UniProtKB-UniRule"/>
</dbReference>
<dbReference type="InterPro" id="IPR038379">
    <property type="entry name" value="SecE_sf"/>
</dbReference>
<dbReference type="NCBIfam" id="TIGR00964">
    <property type="entry name" value="secE_bact"/>
    <property type="match status" value="1"/>
</dbReference>
<dbReference type="GO" id="GO:0005886">
    <property type="term" value="C:plasma membrane"/>
    <property type="evidence" value="ECO:0007669"/>
    <property type="project" value="UniProtKB-UniRule"/>
</dbReference>
<evidence type="ECO:0000256" key="3">
    <source>
        <dbReference type="ARBA" id="ARBA00022475"/>
    </source>
</evidence>
<keyword evidence="3 9" id="KW-1003">Cell membrane</keyword>
<dbReference type="InterPro" id="IPR001901">
    <property type="entry name" value="Translocase_SecE/Sec61-g"/>
</dbReference>
<comment type="subunit">
    <text evidence="9">Component of the Sec protein translocase complex. Heterotrimer consisting of SecY, SecE and SecG subunits. The heterotrimers can form oligomers, although 1 heterotrimer is thought to be able to translocate proteins. Interacts with the ribosome. Interacts with SecDF, and other proteins may be involved. Interacts with SecA.</text>
</comment>
<dbReference type="PROSITE" id="PS01067">
    <property type="entry name" value="SECE_SEC61G"/>
    <property type="match status" value="1"/>
</dbReference>
<feature type="transmembrane region" description="Helical" evidence="9">
    <location>
        <begin position="27"/>
        <end position="50"/>
    </location>
</feature>
<evidence type="ECO:0000256" key="4">
    <source>
        <dbReference type="ARBA" id="ARBA00022692"/>
    </source>
</evidence>
<comment type="caution">
    <text evidence="10">The sequence shown here is derived from an EMBL/GenBank/DDBJ whole genome shotgun (WGS) entry which is preliminary data.</text>
</comment>
<dbReference type="GO" id="GO:0009306">
    <property type="term" value="P:protein secretion"/>
    <property type="evidence" value="ECO:0007669"/>
    <property type="project" value="UniProtKB-UniRule"/>
</dbReference>
<protein>
    <recommendedName>
        <fullName evidence="9">Protein translocase subunit SecE</fullName>
    </recommendedName>
</protein>
<dbReference type="GO" id="GO:0065002">
    <property type="term" value="P:intracellular protein transmembrane transport"/>
    <property type="evidence" value="ECO:0007669"/>
    <property type="project" value="UniProtKB-UniRule"/>
</dbReference>
<keyword evidence="7 9" id="KW-0811">Translocation</keyword>
<comment type="similarity">
    <text evidence="9">Belongs to the SecE/SEC61-gamma family.</text>
</comment>
<comment type="caution">
    <text evidence="9">Lacks conserved residue(s) required for the propagation of feature annotation.</text>
</comment>
<dbReference type="AlphaFoldDB" id="A0A833JDV9"/>
<evidence type="ECO:0000256" key="6">
    <source>
        <dbReference type="ARBA" id="ARBA00022989"/>
    </source>
</evidence>
<evidence type="ECO:0000256" key="9">
    <source>
        <dbReference type="HAMAP-Rule" id="MF_00422"/>
    </source>
</evidence>
<comment type="subcellular location">
    <subcellularLocation>
        <location evidence="1">Membrane</location>
    </subcellularLocation>
</comment>
<dbReference type="GO" id="GO:0008320">
    <property type="term" value="F:protein transmembrane transporter activity"/>
    <property type="evidence" value="ECO:0007669"/>
    <property type="project" value="UniProtKB-UniRule"/>
</dbReference>
<keyword evidence="8 9" id="KW-0472">Membrane</keyword>
<feature type="transmembrane region" description="Helical" evidence="9">
    <location>
        <begin position="122"/>
        <end position="146"/>
    </location>
</feature>
<feature type="transmembrane region" description="Helical" evidence="9">
    <location>
        <begin position="70"/>
        <end position="91"/>
    </location>
</feature>
<gene>
    <name evidence="9 10" type="primary">secE</name>
    <name evidence="10" type="ORF">GCL57_11105</name>
</gene>
<dbReference type="PANTHER" id="PTHR33910">
    <property type="entry name" value="PROTEIN TRANSLOCASE SUBUNIT SECE"/>
    <property type="match status" value="1"/>
</dbReference>
<keyword evidence="5 9" id="KW-0653">Protein transport</keyword>
<evidence type="ECO:0000313" key="11">
    <source>
        <dbReference type="Proteomes" id="UP000442694"/>
    </source>
</evidence>
<keyword evidence="4 9" id="KW-0812">Transmembrane</keyword>
<accession>A0A833JDV9</accession>
<evidence type="ECO:0000256" key="2">
    <source>
        <dbReference type="ARBA" id="ARBA00022448"/>
    </source>
</evidence>
<dbReference type="InterPro" id="IPR005807">
    <property type="entry name" value="SecE_bac"/>
</dbReference>
<dbReference type="EMBL" id="WFLN01000008">
    <property type="protein sequence ID" value="KAB8029080.1"/>
    <property type="molecule type" value="Genomic_DNA"/>
</dbReference>
<evidence type="ECO:0000256" key="5">
    <source>
        <dbReference type="ARBA" id="ARBA00022927"/>
    </source>
</evidence>
<keyword evidence="11" id="KW-1185">Reference proteome</keyword>
<dbReference type="Pfam" id="PF00584">
    <property type="entry name" value="SecE"/>
    <property type="match status" value="1"/>
</dbReference>
<evidence type="ECO:0000313" key="10">
    <source>
        <dbReference type="EMBL" id="KAB8029080.1"/>
    </source>
</evidence>
<name>A0A833JDV9_9BACT</name>
<dbReference type="Gene3D" id="1.20.5.1030">
    <property type="entry name" value="Preprotein translocase secy subunit"/>
    <property type="match status" value="1"/>
</dbReference>
<organism evidence="10 11">
    <name type="scientific">Fluviispira multicolorata</name>
    <dbReference type="NCBI Taxonomy" id="2654512"/>
    <lineage>
        <taxon>Bacteria</taxon>
        <taxon>Pseudomonadati</taxon>
        <taxon>Bdellovibrionota</taxon>
        <taxon>Oligoflexia</taxon>
        <taxon>Silvanigrellales</taxon>
        <taxon>Silvanigrellaceae</taxon>
        <taxon>Fluviispira</taxon>
    </lineage>
</organism>
<reference evidence="10 11" key="1">
    <citation type="submission" date="2019-10" db="EMBL/GenBank/DDBJ databases">
        <title>New genus of Silvanigrellaceae.</title>
        <authorList>
            <person name="Pitt A."/>
            <person name="Hahn M.W."/>
        </authorList>
    </citation>
    <scope>NUCLEOTIDE SEQUENCE [LARGE SCALE GENOMIC DNA]</scope>
    <source>
        <strain evidence="10 11">33A1-SZDP</strain>
    </source>
</reference>
<evidence type="ECO:0000256" key="1">
    <source>
        <dbReference type="ARBA" id="ARBA00004370"/>
    </source>
</evidence>
<comment type="function">
    <text evidence="9">Essential subunit of the Sec protein translocation channel SecYEG. Clamps together the 2 halves of SecY. May contact the channel plug during translocation.</text>
</comment>
<dbReference type="GO" id="GO:0006605">
    <property type="term" value="P:protein targeting"/>
    <property type="evidence" value="ECO:0007669"/>
    <property type="project" value="UniProtKB-UniRule"/>
</dbReference>
<dbReference type="HAMAP" id="MF_00422">
    <property type="entry name" value="SecE"/>
    <property type="match status" value="1"/>
</dbReference>
<dbReference type="Proteomes" id="UP000442694">
    <property type="component" value="Unassembled WGS sequence"/>
</dbReference>
<dbReference type="PANTHER" id="PTHR33910:SF1">
    <property type="entry name" value="PROTEIN TRANSLOCASE SUBUNIT SECE"/>
    <property type="match status" value="1"/>
</dbReference>
<proteinExistence type="inferred from homology"/>
<evidence type="ECO:0000256" key="7">
    <source>
        <dbReference type="ARBA" id="ARBA00023010"/>
    </source>
</evidence>
<evidence type="ECO:0000256" key="8">
    <source>
        <dbReference type="ARBA" id="ARBA00023136"/>
    </source>
</evidence>
<dbReference type="PRINTS" id="PR01650">
    <property type="entry name" value="SECETRNLCASE"/>
</dbReference>
<sequence>MVRLAEKLDSTGEQKQMNEVSNIAYRYAALLYGIIAAYFWYLFYSLWVFLGKHYFPQNVSSIFSLQNHNFSTVSIVVATVLTMAVIVVLIMNKKLKTFIVDVGDELSRVAWPTFKEAQKTTAIVIALVIVASIVLFLADTVFLKIINLIMSTAA</sequence>
<keyword evidence="6 9" id="KW-1133">Transmembrane helix</keyword>